<dbReference type="EMBL" id="HBUE01033315">
    <property type="protein sequence ID" value="CAG6457764.1"/>
    <property type="molecule type" value="Transcribed_RNA"/>
</dbReference>
<dbReference type="EMBL" id="HBUE01033316">
    <property type="protein sequence ID" value="CAG6457766.1"/>
    <property type="molecule type" value="Transcribed_RNA"/>
</dbReference>
<sequence>MALPYGTTGSLCPAFAPDRLVGLTVKHPYAITLYARLPSVLRVPLKASVTLLEATTPVKLPTTQCPSVEVRLQVNKGWYFNVGSTNTSVPASQPPTYPTHCLLEVNTKL</sequence>
<dbReference type="EMBL" id="HBUE01338365">
    <property type="protein sequence ID" value="CAG6597308.1"/>
    <property type="molecule type" value="Transcribed_RNA"/>
</dbReference>
<protein>
    <submittedName>
        <fullName evidence="1">(northern house mosquito) hypothetical protein</fullName>
    </submittedName>
</protein>
<name>A0A8D8F472_CULPI</name>
<accession>A0A8D8F472</accession>
<dbReference type="AlphaFoldDB" id="A0A8D8F472"/>
<dbReference type="EMBL" id="HBUE01231561">
    <property type="protein sequence ID" value="CAG6545169.1"/>
    <property type="molecule type" value="Transcribed_RNA"/>
</dbReference>
<organism evidence="1">
    <name type="scientific">Culex pipiens</name>
    <name type="common">House mosquito</name>
    <dbReference type="NCBI Taxonomy" id="7175"/>
    <lineage>
        <taxon>Eukaryota</taxon>
        <taxon>Metazoa</taxon>
        <taxon>Ecdysozoa</taxon>
        <taxon>Arthropoda</taxon>
        <taxon>Hexapoda</taxon>
        <taxon>Insecta</taxon>
        <taxon>Pterygota</taxon>
        <taxon>Neoptera</taxon>
        <taxon>Endopterygota</taxon>
        <taxon>Diptera</taxon>
        <taxon>Nematocera</taxon>
        <taxon>Culicoidea</taxon>
        <taxon>Culicidae</taxon>
        <taxon>Culicinae</taxon>
        <taxon>Culicini</taxon>
        <taxon>Culex</taxon>
        <taxon>Culex</taxon>
    </lineage>
</organism>
<evidence type="ECO:0000313" key="1">
    <source>
        <dbReference type="EMBL" id="CAG6457766.1"/>
    </source>
</evidence>
<reference evidence="1" key="1">
    <citation type="submission" date="2021-05" db="EMBL/GenBank/DDBJ databases">
        <authorList>
            <person name="Alioto T."/>
            <person name="Alioto T."/>
            <person name="Gomez Garrido J."/>
        </authorList>
    </citation>
    <scope>NUCLEOTIDE SEQUENCE</scope>
</reference>
<proteinExistence type="predicted"/>